<dbReference type="InterPro" id="IPR011701">
    <property type="entry name" value="MFS"/>
</dbReference>
<keyword evidence="8" id="KW-1185">Reference proteome</keyword>
<feature type="transmembrane region" description="Helical" evidence="5">
    <location>
        <begin position="364"/>
        <end position="386"/>
    </location>
</feature>
<dbReference type="PIRSF" id="PIRSF002808">
    <property type="entry name" value="Hexose_phosphate_transp"/>
    <property type="match status" value="1"/>
</dbReference>
<dbReference type="PANTHER" id="PTHR11662:SF285">
    <property type="entry name" value="HEXURONATE TRANSPORTER"/>
    <property type="match status" value="1"/>
</dbReference>
<keyword evidence="4 5" id="KW-0472">Membrane</keyword>
<evidence type="ECO:0000256" key="4">
    <source>
        <dbReference type="ARBA" id="ARBA00023136"/>
    </source>
</evidence>
<evidence type="ECO:0000256" key="2">
    <source>
        <dbReference type="ARBA" id="ARBA00022692"/>
    </source>
</evidence>
<evidence type="ECO:0000313" key="7">
    <source>
        <dbReference type="EMBL" id="MCL6698600.1"/>
    </source>
</evidence>
<dbReference type="InterPro" id="IPR000849">
    <property type="entry name" value="Sugar_P_transporter"/>
</dbReference>
<dbReference type="InterPro" id="IPR036259">
    <property type="entry name" value="MFS_trans_sf"/>
</dbReference>
<comment type="subcellular location">
    <subcellularLocation>
        <location evidence="1">Membrane</location>
        <topology evidence="1">Multi-pass membrane protein</topology>
    </subcellularLocation>
</comment>
<comment type="caution">
    <text evidence="7">The sequence shown here is derived from an EMBL/GenBank/DDBJ whole genome shotgun (WGS) entry which is preliminary data.</text>
</comment>
<evidence type="ECO:0000256" key="3">
    <source>
        <dbReference type="ARBA" id="ARBA00022989"/>
    </source>
</evidence>
<dbReference type="Proteomes" id="UP001203410">
    <property type="component" value="Unassembled WGS sequence"/>
</dbReference>
<keyword evidence="3 5" id="KW-1133">Transmembrane helix</keyword>
<proteinExistence type="predicted"/>
<dbReference type="PROSITE" id="PS50850">
    <property type="entry name" value="MFS"/>
    <property type="match status" value="1"/>
</dbReference>
<evidence type="ECO:0000313" key="8">
    <source>
        <dbReference type="Proteomes" id="UP001203410"/>
    </source>
</evidence>
<feature type="transmembrane region" description="Helical" evidence="5">
    <location>
        <begin position="236"/>
        <end position="256"/>
    </location>
</feature>
<sequence>MASVGQSEVAASPQVGRFRWVIVALLFAATAINYVDRQMIGLLKPTLEQEFGWSETTYADIVFYFQLAYAIGYIVFGNVVDRIGARAGYAIAFLIWTTAHMLHGAARSAVQFAMVRFLLGIGESGNFPAGIKAVTEWFPKKERAFATGIFNAGANVGAVITPLIVPVLVLTYGWQAAFVITGAGSLIWLVAWLALYRRPRESTHVSEAEIAYIESDPADTTAKVPWSRLLRVKETWAFAIGKFLTDPIWWMFLFWTPDFLVKRHGLDLKTFGPPLVVIYLVSDLGSIAGGWMSSKLIHRGWSINAARKTTMLICAIAVTPIFFAQYVDDLWTAVAIISLATAAHQAWSANLYTLPGDTFPRKAVGSVIGIGGTAGAIGGMLFALYIGQILERVGSYGLIFVVAGSVYLIALTLIHLLMPRMDQALPSE</sequence>
<dbReference type="PANTHER" id="PTHR11662">
    <property type="entry name" value="SOLUTE CARRIER FAMILY 17"/>
    <property type="match status" value="1"/>
</dbReference>
<feature type="transmembrane region" description="Helical" evidence="5">
    <location>
        <begin position="18"/>
        <end position="35"/>
    </location>
</feature>
<evidence type="ECO:0000256" key="1">
    <source>
        <dbReference type="ARBA" id="ARBA00004141"/>
    </source>
</evidence>
<dbReference type="Pfam" id="PF07690">
    <property type="entry name" value="MFS_1"/>
    <property type="match status" value="1"/>
</dbReference>
<organism evidence="7 8">
    <name type="scientific">Sphingomonas caseinilyticus</name>
    <dbReference type="NCBI Taxonomy" id="2908205"/>
    <lineage>
        <taxon>Bacteria</taxon>
        <taxon>Pseudomonadati</taxon>
        <taxon>Pseudomonadota</taxon>
        <taxon>Alphaproteobacteria</taxon>
        <taxon>Sphingomonadales</taxon>
        <taxon>Sphingomonadaceae</taxon>
        <taxon>Sphingomonas</taxon>
    </lineage>
</organism>
<feature type="transmembrane region" description="Helical" evidence="5">
    <location>
        <begin position="149"/>
        <end position="170"/>
    </location>
</feature>
<keyword evidence="2 5" id="KW-0812">Transmembrane</keyword>
<accession>A0ABT0RU98</accession>
<dbReference type="RefSeq" id="WP_249903997.1">
    <property type="nucleotide sequence ID" value="NZ_JAMGBA010000002.1"/>
</dbReference>
<gene>
    <name evidence="7" type="ORF">LZ496_07350</name>
</gene>
<feature type="domain" description="Major facilitator superfamily (MFS) profile" evidence="6">
    <location>
        <begin position="22"/>
        <end position="422"/>
    </location>
</feature>
<feature type="transmembrane region" description="Helical" evidence="5">
    <location>
        <begin position="276"/>
        <end position="297"/>
    </location>
</feature>
<feature type="transmembrane region" description="Helical" evidence="5">
    <location>
        <begin position="398"/>
        <end position="418"/>
    </location>
</feature>
<dbReference type="SUPFAM" id="SSF103473">
    <property type="entry name" value="MFS general substrate transporter"/>
    <property type="match status" value="1"/>
</dbReference>
<feature type="transmembrane region" description="Helical" evidence="5">
    <location>
        <begin position="56"/>
        <end position="76"/>
    </location>
</feature>
<dbReference type="Gene3D" id="1.20.1250.20">
    <property type="entry name" value="MFS general substrate transporter like domains"/>
    <property type="match status" value="2"/>
</dbReference>
<dbReference type="InterPro" id="IPR050382">
    <property type="entry name" value="MFS_Na/Anion_cotransporter"/>
</dbReference>
<evidence type="ECO:0000259" key="6">
    <source>
        <dbReference type="PROSITE" id="PS50850"/>
    </source>
</evidence>
<dbReference type="InterPro" id="IPR020846">
    <property type="entry name" value="MFS_dom"/>
</dbReference>
<reference evidence="7 8" key="1">
    <citation type="submission" date="2022-05" db="EMBL/GenBank/DDBJ databases">
        <authorList>
            <person name="Jo J.-H."/>
            <person name="Im W.-T."/>
        </authorList>
    </citation>
    <scope>NUCLEOTIDE SEQUENCE [LARGE SCALE GENOMIC DNA]</scope>
    <source>
        <strain evidence="7 8">NSE70-1</strain>
    </source>
</reference>
<evidence type="ECO:0000256" key="5">
    <source>
        <dbReference type="SAM" id="Phobius"/>
    </source>
</evidence>
<protein>
    <submittedName>
        <fullName evidence="7">MFS transporter</fullName>
    </submittedName>
</protein>
<name>A0ABT0RU98_9SPHN</name>
<feature type="transmembrane region" description="Helical" evidence="5">
    <location>
        <begin position="309"/>
        <end position="327"/>
    </location>
</feature>
<dbReference type="CDD" id="cd17319">
    <property type="entry name" value="MFS_ExuT_GudP_like"/>
    <property type="match status" value="1"/>
</dbReference>
<dbReference type="EMBL" id="JAMGBA010000002">
    <property type="protein sequence ID" value="MCL6698600.1"/>
    <property type="molecule type" value="Genomic_DNA"/>
</dbReference>
<feature type="transmembrane region" description="Helical" evidence="5">
    <location>
        <begin position="176"/>
        <end position="196"/>
    </location>
</feature>
<feature type="transmembrane region" description="Helical" evidence="5">
    <location>
        <begin position="333"/>
        <end position="352"/>
    </location>
</feature>